<proteinExistence type="predicted"/>
<dbReference type="Proteomes" id="UP000585474">
    <property type="component" value="Unassembled WGS sequence"/>
</dbReference>
<dbReference type="PANTHER" id="PTHR34119">
    <property type="entry name" value="HYDROXYPROLINE-RICH GLYCOPROTEIN-LIKE"/>
    <property type="match status" value="1"/>
</dbReference>
<comment type="caution">
    <text evidence="3">The sequence shown here is derived from an EMBL/GenBank/DDBJ whole genome shotgun (WGS) entry which is preliminary data.</text>
</comment>
<feature type="region of interest" description="Disordered" evidence="1">
    <location>
        <begin position="1"/>
        <end position="31"/>
    </location>
</feature>
<organism evidence="3 4">
    <name type="scientific">Actinidia rufa</name>
    <dbReference type="NCBI Taxonomy" id="165716"/>
    <lineage>
        <taxon>Eukaryota</taxon>
        <taxon>Viridiplantae</taxon>
        <taxon>Streptophyta</taxon>
        <taxon>Embryophyta</taxon>
        <taxon>Tracheophyta</taxon>
        <taxon>Spermatophyta</taxon>
        <taxon>Magnoliopsida</taxon>
        <taxon>eudicotyledons</taxon>
        <taxon>Gunneridae</taxon>
        <taxon>Pentapetalae</taxon>
        <taxon>asterids</taxon>
        <taxon>Ericales</taxon>
        <taxon>Actinidiaceae</taxon>
        <taxon>Actinidia</taxon>
    </lineage>
</organism>
<evidence type="ECO:0000313" key="4">
    <source>
        <dbReference type="Proteomes" id="UP000585474"/>
    </source>
</evidence>
<dbReference type="FunFam" id="1.20.1270.60:FF:000095">
    <property type="entry name" value="Hydroxyproline-rich glycoprotein family protein"/>
    <property type="match status" value="1"/>
</dbReference>
<evidence type="ECO:0000256" key="1">
    <source>
        <dbReference type="SAM" id="MobiDB-lite"/>
    </source>
</evidence>
<dbReference type="Gene3D" id="1.20.1270.60">
    <property type="entry name" value="Arfaptin homology (AH) domain/BAR domain"/>
    <property type="match status" value="1"/>
</dbReference>
<protein>
    <submittedName>
        <fullName evidence="3">Hydroxyproline-rich glycoprotein family protein</fullName>
    </submittedName>
</protein>
<dbReference type="InterPro" id="IPR004148">
    <property type="entry name" value="BAR_dom"/>
</dbReference>
<evidence type="ECO:0000313" key="3">
    <source>
        <dbReference type="EMBL" id="GFS33973.1"/>
    </source>
</evidence>
<dbReference type="GO" id="GO:0005737">
    <property type="term" value="C:cytoplasm"/>
    <property type="evidence" value="ECO:0007669"/>
    <property type="project" value="InterPro"/>
</dbReference>
<sequence length="602" mass="67043">MKTSLRKLGGFARKGHGEVRERRDRHRQQSMAQLEEIARASQDMQDMKDCYDSLLSAAAATANSAYEFSESLREMGACLLEKTALNDDEESGKVLLMLGKVQFELQKLVDNYRSHIFQTITSPSESLLNELRIVEGMKKQCDEKRSLYEYMITRRREKGRLKSSKGESFSSQQLQDARDEYEEEATLFVFRLKSLKQGQSRSLLTQATRHHAAQLCFFRKALKSLETVEPHVKLVTKQQHIDYQFRGIEDDDGDNDDSYDDDGRYSEHDDVGSCGCYISTSCYGGCCKGKSRERNHGGDYFAIGKELKTTSQSAPLSAEKKFDPAAERFRQMQPLSTQKFNSYVLPTPVESKSPVAGPDPVISGTRQARLSGTALNYRHSSPLEQKRNEKILQNEKLSEPIVLSQPSVRRESNSNTTSTCLPLPLTEDLSSRQHDRHTTSDNKKIKRRAFSGPLTSKAWSNQTGLSASSPIVSTVPPKLFSGPLLCTPMPPPSSPKLSTSASPTYVSSPKIRELHELPRPPTNLASKYVGRPSNQIGYSGPLLSKGQETIPAANKLATDVASPLPKPHLTISRSFSIPSMGQKGTLITCVDAVRTTTDFEDN</sequence>
<feature type="region of interest" description="Disordered" evidence="1">
    <location>
        <begin position="403"/>
        <end position="445"/>
    </location>
</feature>
<dbReference type="Pfam" id="PF03114">
    <property type="entry name" value="BAR"/>
    <property type="match status" value="1"/>
</dbReference>
<dbReference type="EMBL" id="BJWL01000200">
    <property type="protein sequence ID" value="GFS33973.1"/>
    <property type="molecule type" value="Genomic_DNA"/>
</dbReference>
<evidence type="ECO:0000259" key="2">
    <source>
        <dbReference type="Pfam" id="PF03114"/>
    </source>
</evidence>
<dbReference type="InterPro" id="IPR027267">
    <property type="entry name" value="AH/BAR_dom_sf"/>
</dbReference>
<dbReference type="CDD" id="cd07307">
    <property type="entry name" value="BAR"/>
    <property type="match status" value="1"/>
</dbReference>
<keyword evidence="4" id="KW-1185">Reference proteome</keyword>
<reference evidence="4" key="1">
    <citation type="submission" date="2019-07" db="EMBL/GenBank/DDBJ databases">
        <title>De Novo Assembly of kiwifruit Actinidia rufa.</title>
        <authorList>
            <person name="Sugita-Konishi S."/>
            <person name="Sato K."/>
            <person name="Mori E."/>
            <person name="Abe Y."/>
            <person name="Kisaki G."/>
            <person name="Hamano K."/>
            <person name="Suezawa K."/>
            <person name="Otani M."/>
            <person name="Fukuda T."/>
            <person name="Manabe T."/>
            <person name="Gomi K."/>
            <person name="Tabuchi M."/>
            <person name="Akimitsu K."/>
            <person name="Kataoka I."/>
        </authorList>
    </citation>
    <scope>NUCLEOTIDE SEQUENCE [LARGE SCALE GENOMIC DNA]</scope>
    <source>
        <strain evidence="4">cv. Fuchu</strain>
    </source>
</reference>
<name>A0A7J0DF57_9ERIC</name>
<dbReference type="SUPFAM" id="SSF103657">
    <property type="entry name" value="BAR/IMD domain-like"/>
    <property type="match status" value="1"/>
</dbReference>
<feature type="domain" description="BAR" evidence="2">
    <location>
        <begin position="28"/>
        <end position="231"/>
    </location>
</feature>
<feature type="compositionally biased region" description="Basic and acidic residues" evidence="1">
    <location>
        <begin position="429"/>
        <end position="443"/>
    </location>
</feature>
<gene>
    <name evidence="3" type="ORF">Acr_00g0031540</name>
</gene>
<accession>A0A7J0DF57</accession>
<dbReference type="OrthoDB" id="1925034at2759"/>
<dbReference type="InterPro" id="IPR037488">
    <property type="entry name" value="At2g33490-like"/>
</dbReference>
<dbReference type="AlphaFoldDB" id="A0A7J0DF57"/>
<dbReference type="PANTHER" id="PTHR34119:SF1">
    <property type="entry name" value="OS04G0394700 PROTEIN"/>
    <property type="match status" value="1"/>
</dbReference>